<dbReference type="GO" id="GO:0005615">
    <property type="term" value="C:extracellular space"/>
    <property type="evidence" value="ECO:0007669"/>
    <property type="project" value="TreeGrafter"/>
</dbReference>
<dbReference type="Gene3D" id="1.10.238.20">
    <property type="entry name" value="Pheromone/general odorant binding protein domain"/>
    <property type="match status" value="1"/>
</dbReference>
<keyword evidence="3" id="KW-1185">Reference proteome</keyword>
<dbReference type="CDD" id="cd23992">
    <property type="entry name" value="PBP_GOBP"/>
    <property type="match status" value="1"/>
</dbReference>
<dbReference type="GO" id="GO:0007608">
    <property type="term" value="P:sensory perception of smell"/>
    <property type="evidence" value="ECO:0007669"/>
    <property type="project" value="TreeGrafter"/>
</dbReference>
<feature type="chain" id="PRO_5027551047" evidence="2">
    <location>
        <begin position="22"/>
        <end position="143"/>
    </location>
</feature>
<dbReference type="RefSeq" id="XP_034100866.1">
    <property type="nucleotide sequence ID" value="XM_034244975.2"/>
</dbReference>
<dbReference type="GO" id="GO:0005549">
    <property type="term" value="F:odorant binding"/>
    <property type="evidence" value="ECO:0007669"/>
    <property type="project" value="InterPro"/>
</dbReference>
<dbReference type="PANTHER" id="PTHR11857">
    <property type="entry name" value="ODORANT BINDING PROTEIN-RELATED"/>
    <property type="match status" value="1"/>
</dbReference>
<evidence type="ECO:0000256" key="2">
    <source>
        <dbReference type="SAM" id="SignalP"/>
    </source>
</evidence>
<dbReference type="AlphaFoldDB" id="A0A6P8WB10"/>
<proteinExistence type="predicted"/>
<dbReference type="Proteomes" id="UP000515160">
    <property type="component" value="Chromosome 2L"/>
</dbReference>
<dbReference type="SUPFAM" id="SSF47565">
    <property type="entry name" value="Insect pheromone/odorant-binding proteins"/>
    <property type="match status" value="1"/>
</dbReference>
<protein>
    <submittedName>
        <fullName evidence="4">General odorant-binding protein 28a</fullName>
    </submittedName>
</protein>
<name>A0A6P8WB10_DROAB</name>
<reference evidence="4" key="1">
    <citation type="submission" date="2025-08" db="UniProtKB">
        <authorList>
            <consortium name="RefSeq"/>
        </authorList>
    </citation>
    <scope>IDENTIFICATION</scope>
    <source>
        <strain evidence="4">15112-1751.03</strain>
        <tissue evidence="4">Whole Adult</tissue>
    </source>
</reference>
<feature type="signal peptide" evidence="2">
    <location>
        <begin position="1"/>
        <end position="21"/>
    </location>
</feature>
<dbReference type="SMART" id="SM00708">
    <property type="entry name" value="PhBP"/>
    <property type="match status" value="1"/>
</dbReference>
<accession>A0A6P8WB10</accession>
<sequence>MQRFVLNIALIALLGAALVRAFDEKAAAAKFMEFAETCKGEVGATDADIEESVKRQPASTYEAKCLRACVMKKFKLMDANGKVDKVAGQEKAKKYTGNDPAKLKLAMEIGDICAALEVPDDHCEAAEVYGHCFMTEAQKRGLM</sequence>
<evidence type="ECO:0000313" key="3">
    <source>
        <dbReference type="Proteomes" id="UP000515160"/>
    </source>
</evidence>
<dbReference type="Pfam" id="PF01395">
    <property type="entry name" value="PBP_GOBP"/>
    <property type="match status" value="1"/>
</dbReference>
<dbReference type="InterPro" id="IPR006170">
    <property type="entry name" value="PBP/GOBP"/>
</dbReference>
<dbReference type="PANTHER" id="PTHR11857:SF42">
    <property type="entry name" value="GENERAL ODORANT-BINDING PROTEIN 19D-RELATED"/>
    <property type="match status" value="1"/>
</dbReference>
<dbReference type="CTD" id="34031"/>
<dbReference type="OrthoDB" id="6595846at2759"/>
<dbReference type="InterPro" id="IPR036728">
    <property type="entry name" value="PBP_GOBP_sf"/>
</dbReference>
<organism evidence="3 4">
    <name type="scientific">Drosophila albomicans</name>
    <name type="common">Fruit fly</name>
    <dbReference type="NCBI Taxonomy" id="7291"/>
    <lineage>
        <taxon>Eukaryota</taxon>
        <taxon>Metazoa</taxon>
        <taxon>Ecdysozoa</taxon>
        <taxon>Arthropoda</taxon>
        <taxon>Hexapoda</taxon>
        <taxon>Insecta</taxon>
        <taxon>Pterygota</taxon>
        <taxon>Neoptera</taxon>
        <taxon>Endopterygota</taxon>
        <taxon>Diptera</taxon>
        <taxon>Brachycera</taxon>
        <taxon>Muscomorpha</taxon>
        <taxon>Ephydroidea</taxon>
        <taxon>Drosophilidae</taxon>
        <taxon>Drosophila</taxon>
    </lineage>
</organism>
<keyword evidence="1 2" id="KW-0732">Signal</keyword>
<evidence type="ECO:0000256" key="1">
    <source>
        <dbReference type="ARBA" id="ARBA00022729"/>
    </source>
</evidence>
<evidence type="ECO:0000313" key="4">
    <source>
        <dbReference type="RefSeq" id="XP_034100866.1"/>
    </source>
</evidence>
<gene>
    <name evidence="4" type="primary">LOC117565727</name>
</gene>
<dbReference type="GeneID" id="117565727"/>